<dbReference type="EMBL" id="QBKT01000004">
    <property type="protein sequence ID" value="PTX61493.1"/>
    <property type="molecule type" value="Genomic_DNA"/>
</dbReference>
<dbReference type="OrthoDB" id="913551at2"/>
<comment type="caution">
    <text evidence="1">The sequence shown here is derived from an EMBL/GenBank/DDBJ whole genome shotgun (WGS) entry which is preliminary data.</text>
</comment>
<reference evidence="1 2" key="1">
    <citation type="submission" date="2018-04" db="EMBL/GenBank/DDBJ databases">
        <title>Genomic Encyclopedia of Archaeal and Bacterial Type Strains, Phase II (KMG-II): from individual species to whole genera.</title>
        <authorList>
            <person name="Goeker M."/>
        </authorList>
    </citation>
    <scope>NUCLEOTIDE SEQUENCE [LARGE SCALE GENOMIC DNA]</scope>
    <source>
        <strain evidence="1 2">DSM 25731</strain>
    </source>
</reference>
<gene>
    <name evidence="1" type="ORF">C8N46_104136</name>
</gene>
<dbReference type="AlphaFoldDB" id="A0A2T6BZK0"/>
<accession>A0A2T6BZK0</accession>
<protein>
    <recommendedName>
        <fullName evidence="3">UDP-N-acetylglucosamine:LPS N-acetylglucosamine transferase</fullName>
    </recommendedName>
</protein>
<name>A0A2T6BZK0_9FLAO</name>
<dbReference type="Proteomes" id="UP000244090">
    <property type="component" value="Unassembled WGS sequence"/>
</dbReference>
<evidence type="ECO:0000313" key="1">
    <source>
        <dbReference type="EMBL" id="PTX61493.1"/>
    </source>
</evidence>
<organism evidence="1 2">
    <name type="scientific">Kordia periserrulae</name>
    <dbReference type="NCBI Taxonomy" id="701523"/>
    <lineage>
        <taxon>Bacteria</taxon>
        <taxon>Pseudomonadati</taxon>
        <taxon>Bacteroidota</taxon>
        <taxon>Flavobacteriia</taxon>
        <taxon>Flavobacteriales</taxon>
        <taxon>Flavobacteriaceae</taxon>
        <taxon>Kordia</taxon>
    </lineage>
</organism>
<evidence type="ECO:0000313" key="2">
    <source>
        <dbReference type="Proteomes" id="UP000244090"/>
    </source>
</evidence>
<dbReference type="Gene3D" id="3.40.50.2000">
    <property type="entry name" value="Glycogen Phosphorylase B"/>
    <property type="match status" value="1"/>
</dbReference>
<dbReference type="SUPFAM" id="SSF53756">
    <property type="entry name" value="UDP-Glycosyltransferase/glycogen phosphorylase"/>
    <property type="match status" value="1"/>
</dbReference>
<evidence type="ECO:0008006" key="3">
    <source>
        <dbReference type="Google" id="ProtNLM"/>
    </source>
</evidence>
<proteinExistence type="predicted"/>
<sequence length="466" mass="54499">MRKKIVSIFVGYQSFENHYASDFFETPENIDMLVWHNVKSSALEKLPKNIETQQLPSFDYQGKTDFLRYLKAKSTLRYNDKAQRNKKHLLYRVSPGKSTFKKKLKFGLISFLSKFYASKKGIEKLENTFFKQTRTSNYYKECLAYLTANMPDLVYCSHQVSSLSLAPVLAARDLGIPVVSFIHSWDNLPKGNKMLKADYYFVWSDYMKEEMTTYYPDEVQQNNIFVTGTPQFTFYTKSEYLIPKELFYKAYNLPTDKKLLCFSGNFTSIGMDDPLYLKDLAEAVKAYNQRSTEQYHVILRANPADYNEGFKPVLVQYKDVITEVIPTWNHDDFPLPESYTVNSNLGVLYSTLQYSEAIFNIGSTMALDAILLGKPAFYCRYRQEDGHQDFNIERLYQFVHFKTFDKHPKAVFQVRKSAEFLEVLQDFDTLEQQNSAERLEWAKSIAKHPLDKVSERMYHAFQNLLN</sequence>
<dbReference type="RefSeq" id="WP_108114729.1">
    <property type="nucleotide sequence ID" value="NZ_QBKT01000004.1"/>
</dbReference>
<keyword evidence="2" id="KW-1185">Reference proteome</keyword>